<keyword evidence="1" id="KW-0285">Flavoprotein</keyword>
<dbReference type="STRING" id="1440774.Y900_001415"/>
<keyword evidence="7" id="KW-1185">Reference proteome</keyword>
<evidence type="ECO:0000313" key="6">
    <source>
        <dbReference type="EMBL" id="KDE97625.1"/>
    </source>
</evidence>
<dbReference type="OrthoDB" id="4074025at2"/>
<evidence type="ECO:0000256" key="2">
    <source>
        <dbReference type="ARBA" id="ARBA00022643"/>
    </source>
</evidence>
<dbReference type="GO" id="GO:0046306">
    <property type="term" value="P:alkanesulfonate catabolic process"/>
    <property type="evidence" value="ECO:0007669"/>
    <property type="project" value="TreeGrafter"/>
</dbReference>
<organism evidence="6 7">
    <name type="scientific">Mycolicibacterium aromaticivorans JS19b1 = JCM 16368</name>
    <dbReference type="NCBI Taxonomy" id="1440774"/>
    <lineage>
        <taxon>Bacteria</taxon>
        <taxon>Bacillati</taxon>
        <taxon>Actinomycetota</taxon>
        <taxon>Actinomycetes</taxon>
        <taxon>Mycobacteriales</taxon>
        <taxon>Mycobacteriaceae</taxon>
        <taxon>Mycolicibacterium</taxon>
    </lineage>
</organism>
<dbReference type="Gene3D" id="3.20.20.30">
    <property type="entry name" value="Luciferase-like domain"/>
    <property type="match status" value="1"/>
</dbReference>
<sequence>MRIGLSTPMVMQLPGVSSAWETTAGVDDLARIARTADELGFDHLTCAEHVAVPVGDGAQRGVTYWDPLSTFGFLAAHTTRISLTTSVVVLGYHHPLDIAKRFGTLDRLSGGRLVLGVGVGSLAQEFDLLGAPFDGRGERADDAIRALRASLSTTRPSYRGSHYKFDGFAVEPCAVQERVPILVGGRTLRSLRRAAGLADGWIPFGLNPTEIAAMLAKADVPPGFEVVLSTGHAVDPIADADRTVNRLMALRDVGASAITCSVRADSPEDYCDQLAALRILADEL</sequence>
<evidence type="ECO:0000256" key="1">
    <source>
        <dbReference type="ARBA" id="ARBA00022630"/>
    </source>
</evidence>
<feature type="domain" description="Luciferase-like" evidence="5">
    <location>
        <begin position="13"/>
        <end position="216"/>
    </location>
</feature>
<dbReference type="RefSeq" id="WP_036338138.1">
    <property type="nucleotide sequence ID" value="NZ_JALN02000001.1"/>
</dbReference>
<dbReference type="InterPro" id="IPR011251">
    <property type="entry name" value="Luciferase-like_dom"/>
</dbReference>
<dbReference type="eggNOG" id="COG2141">
    <property type="taxonomic scope" value="Bacteria"/>
</dbReference>
<dbReference type="GO" id="GO:0008726">
    <property type="term" value="F:alkanesulfonate monooxygenase activity"/>
    <property type="evidence" value="ECO:0007669"/>
    <property type="project" value="TreeGrafter"/>
</dbReference>
<dbReference type="NCBIfam" id="TIGR03619">
    <property type="entry name" value="F420_Rv2161c"/>
    <property type="match status" value="1"/>
</dbReference>
<keyword evidence="2" id="KW-0288">FMN</keyword>
<dbReference type="InterPro" id="IPR050172">
    <property type="entry name" value="SsuD_RutA_monooxygenase"/>
</dbReference>
<dbReference type="InterPro" id="IPR036661">
    <property type="entry name" value="Luciferase-like_sf"/>
</dbReference>
<evidence type="ECO:0000259" key="5">
    <source>
        <dbReference type="Pfam" id="PF00296"/>
    </source>
</evidence>
<keyword evidence="3" id="KW-0560">Oxidoreductase</keyword>
<dbReference type="PANTHER" id="PTHR42847:SF4">
    <property type="entry name" value="ALKANESULFONATE MONOOXYGENASE-RELATED"/>
    <property type="match status" value="1"/>
</dbReference>
<keyword evidence="4" id="KW-0503">Monooxygenase</keyword>
<dbReference type="Proteomes" id="UP000022835">
    <property type="component" value="Unassembled WGS sequence"/>
</dbReference>
<proteinExistence type="predicted"/>
<comment type="caution">
    <text evidence="6">The sequence shown here is derived from an EMBL/GenBank/DDBJ whole genome shotgun (WGS) entry which is preliminary data.</text>
</comment>
<protein>
    <submittedName>
        <fullName evidence="6">Luciferase</fullName>
    </submittedName>
</protein>
<dbReference type="SUPFAM" id="SSF51679">
    <property type="entry name" value="Bacterial luciferase-like"/>
    <property type="match status" value="1"/>
</dbReference>
<evidence type="ECO:0000313" key="7">
    <source>
        <dbReference type="Proteomes" id="UP000022835"/>
    </source>
</evidence>
<accession>A0A064CBA8</accession>
<gene>
    <name evidence="6" type="ORF">Y900_001415</name>
</gene>
<evidence type="ECO:0000256" key="3">
    <source>
        <dbReference type="ARBA" id="ARBA00023002"/>
    </source>
</evidence>
<evidence type="ECO:0000256" key="4">
    <source>
        <dbReference type="ARBA" id="ARBA00023033"/>
    </source>
</evidence>
<reference evidence="6" key="1">
    <citation type="submission" date="2014-05" db="EMBL/GenBank/DDBJ databases">
        <title>Genome sequence of Mycobacterium aromaticivorans strain JS19b1T (= DSM 45407T).</title>
        <authorList>
            <person name="Kwak Y."/>
            <person name="Park G.-S."/>
            <person name="Li Q.X."/>
            <person name="Lee S.-E."/>
            <person name="Shin J.-H."/>
        </authorList>
    </citation>
    <scope>NUCLEOTIDE SEQUENCE [LARGE SCALE GENOMIC DNA]</scope>
    <source>
        <strain evidence="6">JS19b1</strain>
    </source>
</reference>
<dbReference type="AlphaFoldDB" id="A0A064CBA8"/>
<name>A0A064CBA8_9MYCO</name>
<dbReference type="Pfam" id="PF00296">
    <property type="entry name" value="Bac_luciferase"/>
    <property type="match status" value="1"/>
</dbReference>
<dbReference type="InterPro" id="IPR019921">
    <property type="entry name" value="Lucif-like_OxRdtase_Rv2161c"/>
</dbReference>
<dbReference type="PANTHER" id="PTHR42847">
    <property type="entry name" value="ALKANESULFONATE MONOOXYGENASE"/>
    <property type="match status" value="1"/>
</dbReference>
<dbReference type="EMBL" id="JALN02000001">
    <property type="protein sequence ID" value="KDE97625.1"/>
    <property type="molecule type" value="Genomic_DNA"/>
</dbReference>